<gene>
    <name evidence="7" type="ORF">RRG08_065087</name>
</gene>
<evidence type="ECO:0000313" key="7">
    <source>
        <dbReference type="EMBL" id="KAK3757822.1"/>
    </source>
</evidence>
<evidence type="ECO:0000256" key="5">
    <source>
        <dbReference type="SAM" id="MobiDB-lite"/>
    </source>
</evidence>
<dbReference type="PANTHER" id="PTHR19134:SF562">
    <property type="entry name" value="PROTEIN-TYROSINE-PHOSPHATASE"/>
    <property type="match status" value="1"/>
</dbReference>
<sequence length="134" mass="15606">MDGDRVEDMKLHTEENMEKDREEDMERKREKHIEGARVDDDQDGVLSKTAVPVQTLNTYIRQHATDSHFLEEFSSVPMVTSSPRTAGLSPQNVKKNRYKNIIPYNSTRVLLQRDHKKNQSDYINASYVKVGKWL</sequence>
<dbReference type="GO" id="GO:0004725">
    <property type="term" value="F:protein tyrosine phosphatase activity"/>
    <property type="evidence" value="ECO:0007669"/>
    <property type="project" value="UniProtKB-EC"/>
</dbReference>
<dbReference type="Gene3D" id="3.90.190.10">
    <property type="entry name" value="Protein tyrosine phosphatase superfamily"/>
    <property type="match status" value="1"/>
</dbReference>
<evidence type="ECO:0000256" key="4">
    <source>
        <dbReference type="ARBA" id="ARBA00022912"/>
    </source>
</evidence>
<dbReference type="InterPro" id="IPR050348">
    <property type="entry name" value="Protein-Tyr_Phosphatase"/>
</dbReference>
<dbReference type="Proteomes" id="UP001283361">
    <property type="component" value="Unassembled WGS sequence"/>
</dbReference>
<accession>A0AAE0YVJ1</accession>
<keyword evidence="4" id="KW-0904">Protein phosphatase</keyword>
<feature type="domain" description="Tyrosine-protein phosphatase" evidence="6">
    <location>
        <begin position="69"/>
        <end position="128"/>
    </location>
</feature>
<dbReference type="Pfam" id="PF00102">
    <property type="entry name" value="Y_phosphatase"/>
    <property type="match status" value="1"/>
</dbReference>
<dbReference type="PANTHER" id="PTHR19134">
    <property type="entry name" value="RECEPTOR-TYPE TYROSINE-PROTEIN PHOSPHATASE"/>
    <property type="match status" value="1"/>
</dbReference>
<feature type="compositionally biased region" description="Basic and acidic residues" evidence="5">
    <location>
        <begin position="1"/>
        <end position="39"/>
    </location>
</feature>
<dbReference type="InterPro" id="IPR029021">
    <property type="entry name" value="Prot-tyrosine_phosphatase-like"/>
</dbReference>
<dbReference type="EC" id="3.1.3.48" evidence="2"/>
<comment type="similarity">
    <text evidence="1">Belongs to the protein-tyrosine phosphatase family.</text>
</comment>
<evidence type="ECO:0000259" key="6">
    <source>
        <dbReference type="PROSITE" id="PS50055"/>
    </source>
</evidence>
<feature type="region of interest" description="Disordered" evidence="5">
    <location>
        <begin position="1"/>
        <end position="46"/>
    </location>
</feature>
<evidence type="ECO:0000256" key="3">
    <source>
        <dbReference type="ARBA" id="ARBA00022801"/>
    </source>
</evidence>
<proteinExistence type="inferred from homology"/>
<dbReference type="PROSITE" id="PS50055">
    <property type="entry name" value="TYR_PHOSPHATASE_PTP"/>
    <property type="match status" value="1"/>
</dbReference>
<evidence type="ECO:0000313" key="8">
    <source>
        <dbReference type="Proteomes" id="UP001283361"/>
    </source>
</evidence>
<dbReference type="EMBL" id="JAWDGP010005319">
    <property type="protein sequence ID" value="KAK3757822.1"/>
    <property type="molecule type" value="Genomic_DNA"/>
</dbReference>
<dbReference type="SUPFAM" id="SSF52799">
    <property type="entry name" value="(Phosphotyrosine protein) phosphatases II"/>
    <property type="match status" value="1"/>
</dbReference>
<keyword evidence="3" id="KW-0378">Hydrolase</keyword>
<organism evidence="7 8">
    <name type="scientific">Elysia crispata</name>
    <name type="common">lettuce slug</name>
    <dbReference type="NCBI Taxonomy" id="231223"/>
    <lineage>
        <taxon>Eukaryota</taxon>
        <taxon>Metazoa</taxon>
        <taxon>Spiralia</taxon>
        <taxon>Lophotrochozoa</taxon>
        <taxon>Mollusca</taxon>
        <taxon>Gastropoda</taxon>
        <taxon>Heterobranchia</taxon>
        <taxon>Euthyneura</taxon>
        <taxon>Panpulmonata</taxon>
        <taxon>Sacoglossa</taxon>
        <taxon>Placobranchoidea</taxon>
        <taxon>Plakobranchidae</taxon>
        <taxon>Elysia</taxon>
    </lineage>
</organism>
<name>A0AAE0YVJ1_9GAST</name>
<keyword evidence="8" id="KW-1185">Reference proteome</keyword>
<evidence type="ECO:0000256" key="1">
    <source>
        <dbReference type="ARBA" id="ARBA00009580"/>
    </source>
</evidence>
<evidence type="ECO:0000256" key="2">
    <source>
        <dbReference type="ARBA" id="ARBA00013064"/>
    </source>
</evidence>
<dbReference type="AlphaFoldDB" id="A0AAE0YVJ1"/>
<protein>
    <recommendedName>
        <fullName evidence="2">protein-tyrosine-phosphatase</fullName>
        <ecNumber evidence="2">3.1.3.48</ecNumber>
    </recommendedName>
</protein>
<reference evidence="7" key="1">
    <citation type="journal article" date="2023" name="G3 (Bethesda)">
        <title>A reference genome for the long-term kleptoplast-retaining sea slug Elysia crispata morphotype clarki.</title>
        <authorList>
            <person name="Eastman K.E."/>
            <person name="Pendleton A.L."/>
            <person name="Shaikh M.A."/>
            <person name="Suttiyut T."/>
            <person name="Ogas R."/>
            <person name="Tomko P."/>
            <person name="Gavelis G."/>
            <person name="Widhalm J.R."/>
            <person name="Wisecaver J.H."/>
        </authorList>
    </citation>
    <scope>NUCLEOTIDE SEQUENCE</scope>
    <source>
        <strain evidence="7">ECLA1</strain>
    </source>
</reference>
<comment type="caution">
    <text evidence="7">The sequence shown here is derived from an EMBL/GenBank/DDBJ whole genome shotgun (WGS) entry which is preliminary data.</text>
</comment>
<dbReference type="InterPro" id="IPR000242">
    <property type="entry name" value="PTP_cat"/>
</dbReference>